<protein>
    <submittedName>
        <fullName evidence="1">16483_t:CDS:1</fullName>
    </submittedName>
</protein>
<dbReference type="OrthoDB" id="2426606at2759"/>
<reference evidence="1" key="1">
    <citation type="submission" date="2021-06" db="EMBL/GenBank/DDBJ databases">
        <authorList>
            <person name="Kallberg Y."/>
            <person name="Tangrot J."/>
            <person name="Rosling A."/>
        </authorList>
    </citation>
    <scope>NUCLEOTIDE SEQUENCE</scope>
    <source>
        <strain evidence="1">FL966</strain>
    </source>
</reference>
<dbReference type="AlphaFoldDB" id="A0A9N9JZZ1"/>
<gene>
    <name evidence="1" type="ORF">CPELLU_LOCUS18063</name>
</gene>
<keyword evidence="2" id="KW-1185">Reference proteome</keyword>
<feature type="non-terminal residue" evidence="1">
    <location>
        <position position="1"/>
    </location>
</feature>
<organism evidence="1 2">
    <name type="scientific">Cetraspora pellucida</name>
    <dbReference type="NCBI Taxonomy" id="1433469"/>
    <lineage>
        <taxon>Eukaryota</taxon>
        <taxon>Fungi</taxon>
        <taxon>Fungi incertae sedis</taxon>
        <taxon>Mucoromycota</taxon>
        <taxon>Glomeromycotina</taxon>
        <taxon>Glomeromycetes</taxon>
        <taxon>Diversisporales</taxon>
        <taxon>Gigasporaceae</taxon>
        <taxon>Cetraspora</taxon>
    </lineage>
</organism>
<feature type="non-terminal residue" evidence="1">
    <location>
        <position position="79"/>
    </location>
</feature>
<comment type="caution">
    <text evidence="1">The sequence shown here is derived from an EMBL/GenBank/DDBJ whole genome shotgun (WGS) entry which is preliminary data.</text>
</comment>
<dbReference type="EMBL" id="CAJVQA010033921">
    <property type="protein sequence ID" value="CAG8805087.1"/>
    <property type="molecule type" value="Genomic_DNA"/>
</dbReference>
<dbReference type="Proteomes" id="UP000789759">
    <property type="component" value="Unassembled WGS sequence"/>
</dbReference>
<proteinExistence type="predicted"/>
<name>A0A9N9JZZ1_9GLOM</name>
<accession>A0A9N9JZZ1</accession>
<evidence type="ECO:0000313" key="1">
    <source>
        <dbReference type="EMBL" id="CAG8805087.1"/>
    </source>
</evidence>
<evidence type="ECO:0000313" key="2">
    <source>
        <dbReference type="Proteomes" id="UP000789759"/>
    </source>
</evidence>
<sequence length="79" mass="9112">LIGIAHKVIDLDRKKQINAKGVVFNFHIKKVLVYSIEDKIVKKIEKFPYSMQLMLIKEAFAINDKLEKGKGVPELIFLD</sequence>